<dbReference type="AlphaFoldDB" id="A0A166DYK6"/>
<accession>A0A166DYK6</accession>
<proteinExistence type="predicted"/>
<keyword evidence="2" id="KW-1185">Reference proteome</keyword>
<dbReference type="EMBL" id="KV428053">
    <property type="protein sequence ID" value="KZT39031.1"/>
    <property type="molecule type" value="Genomic_DNA"/>
</dbReference>
<organism evidence="1 2">
    <name type="scientific">Sistotremastrum suecicum HHB10207 ss-3</name>
    <dbReference type="NCBI Taxonomy" id="1314776"/>
    <lineage>
        <taxon>Eukaryota</taxon>
        <taxon>Fungi</taxon>
        <taxon>Dikarya</taxon>
        <taxon>Basidiomycota</taxon>
        <taxon>Agaricomycotina</taxon>
        <taxon>Agaricomycetes</taxon>
        <taxon>Sistotremastrales</taxon>
        <taxon>Sistotremastraceae</taxon>
        <taxon>Sistotremastrum</taxon>
    </lineage>
</organism>
<gene>
    <name evidence="1" type="ORF">SISSUDRAFT_1119262</name>
</gene>
<sequence length="611" mass="68207">MYFVLTKTSSFANSRPLLRHRNCKTEKSPFKYPVENGYQNLAIVLLEPYTTEAAGRGQESKSLCGMASSPVFVGPSNFWNVPELVTMTLNSVDKRTLAVCARLNRSLSEHALDILYRENPDFLKVLQILCPMRLMVGGKTMTFVETLKPSHWDRFQRYRSRIRSLRVEIHPLTLSRESIINLLATCPVGEPIFPSLTVFQWEQIDSAVSQLVISLFHQKLQHVTLLPISSETCANDMLEHLTRRAPSLQSLRYWNGTQGAPTPQTKENFCLTCKALKSLQSVELSGDLVTPELLQELSTHEPLTRLWTTLYGPKAPPRPLMEVTNGPLKPTFPSLLEVSVDCAILLAYPGYYLGGPQLMSLHIDILLMDNVKSLTALIPTACKSLKHLSMFSIVDSARTPFSWGMIKPLLGLKTLETLVIDGPIPPLLSNLDIERLADSLPALRHLEICPRATGQPRKPCPTLACLTSIARSCRNLISVGVYVDASSSPPPSPSPRPEHTFPTTFQTMHVLCSKITAPSSVADFLASIFSPHTTLSFSRYSPHLRSVARTMDILFPHVDSDVGLEIQSIKYRKLWKETSELLDALKHTREALASRQAEVEVLKKQLASLIH</sequence>
<dbReference type="InterPro" id="IPR032675">
    <property type="entry name" value="LRR_dom_sf"/>
</dbReference>
<evidence type="ECO:0000313" key="2">
    <source>
        <dbReference type="Proteomes" id="UP000076798"/>
    </source>
</evidence>
<reference evidence="1 2" key="1">
    <citation type="journal article" date="2016" name="Mol. Biol. Evol.">
        <title>Comparative Genomics of Early-Diverging Mushroom-Forming Fungi Provides Insights into the Origins of Lignocellulose Decay Capabilities.</title>
        <authorList>
            <person name="Nagy L.G."/>
            <person name="Riley R."/>
            <person name="Tritt A."/>
            <person name="Adam C."/>
            <person name="Daum C."/>
            <person name="Floudas D."/>
            <person name="Sun H."/>
            <person name="Yadav J.S."/>
            <person name="Pangilinan J."/>
            <person name="Larsson K.H."/>
            <person name="Matsuura K."/>
            <person name="Barry K."/>
            <person name="Labutti K."/>
            <person name="Kuo R."/>
            <person name="Ohm R.A."/>
            <person name="Bhattacharya S.S."/>
            <person name="Shirouzu T."/>
            <person name="Yoshinaga Y."/>
            <person name="Martin F.M."/>
            <person name="Grigoriev I.V."/>
            <person name="Hibbett D.S."/>
        </authorList>
    </citation>
    <scope>NUCLEOTIDE SEQUENCE [LARGE SCALE GENOMIC DNA]</scope>
    <source>
        <strain evidence="1 2">HHB10207 ss-3</strain>
    </source>
</reference>
<dbReference type="Gene3D" id="3.80.10.10">
    <property type="entry name" value="Ribonuclease Inhibitor"/>
    <property type="match status" value="1"/>
</dbReference>
<dbReference type="Proteomes" id="UP000076798">
    <property type="component" value="Unassembled WGS sequence"/>
</dbReference>
<name>A0A166DYK6_9AGAM</name>
<dbReference type="OrthoDB" id="3067012at2759"/>
<evidence type="ECO:0000313" key="1">
    <source>
        <dbReference type="EMBL" id="KZT39031.1"/>
    </source>
</evidence>
<protein>
    <submittedName>
        <fullName evidence="1">Uncharacterized protein</fullName>
    </submittedName>
</protein>